<sequence>MQKKAPVYLNALRAFEASARHGSFSAAAEELNVTAAAVGQLVRGLEEWLGMPLFHRSTSGKTRLKLTEPAESALPDIRAGLDRLGIGLQRLHESTTSGILNVTVSPAFAAKWLMPRIDRFQVRCPDTDIRIETSLKLADFKAQGLDIGVRYGDGTWPELIAEKLMDEDVFPVCSPGFHTAHDLASPQDLQNAPLIHDLSVDPSVGFIGWPAWLEAADVTGPPPQRGMRINNSAAVLQAAIEGRGIALARSILAHDDLAAGRLKRLFPDVRVASKLAYYVVYRTEYAALPKLKAFRDWLFDEAQARFLS</sequence>
<dbReference type="RefSeq" id="WP_142858803.1">
    <property type="nucleotide sequence ID" value="NZ_SGOE01000007.1"/>
</dbReference>
<evidence type="ECO:0000259" key="5">
    <source>
        <dbReference type="PROSITE" id="PS50931"/>
    </source>
</evidence>
<dbReference type="InterPro" id="IPR036390">
    <property type="entry name" value="WH_DNA-bd_sf"/>
</dbReference>
<dbReference type="CDD" id="cd08432">
    <property type="entry name" value="PBP2_GcdR_TrpI_HvrB_AmpR_like"/>
    <property type="match status" value="1"/>
</dbReference>
<dbReference type="SUPFAM" id="SSF46785">
    <property type="entry name" value="Winged helix' DNA-binding domain"/>
    <property type="match status" value="1"/>
</dbReference>
<dbReference type="InterPro" id="IPR000847">
    <property type="entry name" value="LysR_HTH_N"/>
</dbReference>
<keyword evidence="4" id="KW-0804">Transcription</keyword>
<dbReference type="Pfam" id="PF03466">
    <property type="entry name" value="LysR_substrate"/>
    <property type="match status" value="1"/>
</dbReference>
<dbReference type="SUPFAM" id="SSF53850">
    <property type="entry name" value="Periplasmic binding protein-like II"/>
    <property type="match status" value="1"/>
</dbReference>
<dbReference type="EMBL" id="SGOE01000007">
    <property type="protein sequence ID" value="TRB03901.1"/>
    <property type="molecule type" value="Genomic_DNA"/>
</dbReference>
<evidence type="ECO:0000313" key="6">
    <source>
        <dbReference type="EMBL" id="TRB03901.1"/>
    </source>
</evidence>
<evidence type="ECO:0000256" key="2">
    <source>
        <dbReference type="ARBA" id="ARBA00023015"/>
    </source>
</evidence>
<evidence type="ECO:0000256" key="1">
    <source>
        <dbReference type="ARBA" id="ARBA00009437"/>
    </source>
</evidence>
<evidence type="ECO:0000256" key="3">
    <source>
        <dbReference type="ARBA" id="ARBA00023125"/>
    </source>
</evidence>
<accession>A0A546XT24</accession>
<dbReference type="NCBIfam" id="NF008352">
    <property type="entry name" value="PRK11139.1"/>
    <property type="match status" value="1"/>
</dbReference>
<dbReference type="Gene3D" id="1.10.10.10">
    <property type="entry name" value="Winged helix-like DNA-binding domain superfamily/Winged helix DNA-binding domain"/>
    <property type="match status" value="1"/>
</dbReference>
<dbReference type="GO" id="GO:0006351">
    <property type="term" value="P:DNA-templated transcription"/>
    <property type="evidence" value="ECO:0007669"/>
    <property type="project" value="TreeGrafter"/>
</dbReference>
<comment type="caution">
    <text evidence="6">The sequence shown here is derived from an EMBL/GenBank/DDBJ whole genome shotgun (WGS) entry which is preliminary data.</text>
</comment>
<dbReference type="InterPro" id="IPR058163">
    <property type="entry name" value="LysR-type_TF_proteobact-type"/>
</dbReference>
<dbReference type="GO" id="GO:0043565">
    <property type="term" value="F:sequence-specific DNA binding"/>
    <property type="evidence" value="ECO:0007669"/>
    <property type="project" value="TreeGrafter"/>
</dbReference>
<dbReference type="PANTHER" id="PTHR30537:SF74">
    <property type="entry name" value="HTH-TYPE TRANSCRIPTIONAL REGULATOR TRPI"/>
    <property type="match status" value="1"/>
</dbReference>
<organism evidence="6 7">
    <name type="scientific">Agrobacterium tumefaciens</name>
    <dbReference type="NCBI Taxonomy" id="358"/>
    <lineage>
        <taxon>Bacteria</taxon>
        <taxon>Pseudomonadati</taxon>
        <taxon>Pseudomonadota</taxon>
        <taxon>Alphaproteobacteria</taxon>
        <taxon>Hyphomicrobiales</taxon>
        <taxon>Rhizobiaceae</taxon>
        <taxon>Rhizobium/Agrobacterium group</taxon>
        <taxon>Agrobacterium</taxon>
        <taxon>Agrobacterium tumefaciens complex</taxon>
    </lineage>
</organism>
<dbReference type="Proteomes" id="UP000317023">
    <property type="component" value="Unassembled WGS sequence"/>
</dbReference>
<dbReference type="InterPro" id="IPR036388">
    <property type="entry name" value="WH-like_DNA-bd_sf"/>
</dbReference>
<gene>
    <name evidence="6" type="primary">gcvA</name>
    <name evidence="6" type="ORF">EXN61_20490</name>
</gene>
<dbReference type="Gene3D" id="3.40.190.10">
    <property type="entry name" value="Periplasmic binding protein-like II"/>
    <property type="match status" value="2"/>
</dbReference>
<dbReference type="InterPro" id="IPR005119">
    <property type="entry name" value="LysR_subst-bd"/>
</dbReference>
<dbReference type="Pfam" id="PF00126">
    <property type="entry name" value="HTH_1"/>
    <property type="match status" value="1"/>
</dbReference>
<dbReference type="PANTHER" id="PTHR30537">
    <property type="entry name" value="HTH-TYPE TRANSCRIPTIONAL REGULATOR"/>
    <property type="match status" value="1"/>
</dbReference>
<dbReference type="PROSITE" id="PS50931">
    <property type="entry name" value="HTH_LYSR"/>
    <property type="match status" value="1"/>
</dbReference>
<evidence type="ECO:0000256" key="4">
    <source>
        <dbReference type="ARBA" id="ARBA00023163"/>
    </source>
</evidence>
<keyword evidence="3" id="KW-0238">DNA-binding</keyword>
<dbReference type="GO" id="GO:0003700">
    <property type="term" value="F:DNA-binding transcription factor activity"/>
    <property type="evidence" value="ECO:0007669"/>
    <property type="project" value="InterPro"/>
</dbReference>
<evidence type="ECO:0000313" key="7">
    <source>
        <dbReference type="Proteomes" id="UP000317023"/>
    </source>
</evidence>
<proteinExistence type="inferred from homology"/>
<keyword evidence="2" id="KW-0805">Transcription regulation</keyword>
<comment type="similarity">
    <text evidence="1">Belongs to the LysR transcriptional regulatory family.</text>
</comment>
<name>A0A546XT24_AGRTU</name>
<protein>
    <submittedName>
        <fullName evidence="6">Transcriptional regulator GcvA</fullName>
    </submittedName>
</protein>
<dbReference type="AlphaFoldDB" id="A0A546XT24"/>
<reference evidence="6 7" key="1">
    <citation type="journal article" date="2019" name="Appl. Microbiol. Biotechnol.">
        <title>Differential efficiency of wild type rhizogenic strains for rol gene transformation of plants.</title>
        <authorList>
            <person name="Desmet S."/>
            <person name="De Keyser E."/>
            <person name="Van Vaerenbergh J."/>
            <person name="Baeyen S."/>
            <person name="Van Huylenbroeck J."/>
            <person name="Geelen D."/>
            <person name="Dhooghe E."/>
        </authorList>
    </citation>
    <scope>NUCLEOTIDE SEQUENCE [LARGE SCALE GENOMIC DNA]</scope>
    <source>
        <strain evidence="6 7">MAFF210266</strain>
    </source>
</reference>
<feature type="domain" description="HTH lysR-type" evidence="5">
    <location>
        <begin position="7"/>
        <end position="67"/>
    </location>
</feature>